<dbReference type="STRING" id="99656.SAMN05421659_102180"/>
<accession>A0A1I0MVC7</accession>
<evidence type="ECO:0000313" key="4">
    <source>
        <dbReference type="EMBL" id="SEV92733.1"/>
    </source>
</evidence>
<evidence type="ECO:0000256" key="2">
    <source>
        <dbReference type="SAM" id="SignalP"/>
    </source>
</evidence>
<feature type="domain" description="SCP" evidence="3">
    <location>
        <begin position="208"/>
        <end position="323"/>
    </location>
</feature>
<dbReference type="InterPro" id="IPR035940">
    <property type="entry name" value="CAP_sf"/>
</dbReference>
<evidence type="ECO:0000256" key="1">
    <source>
        <dbReference type="SAM" id="MobiDB-lite"/>
    </source>
</evidence>
<dbReference type="Pfam" id="PF00188">
    <property type="entry name" value="CAP"/>
    <property type="match status" value="1"/>
</dbReference>
<protein>
    <submittedName>
        <fullName evidence="4">Uncharacterized protein, YkwD family</fullName>
    </submittedName>
</protein>
<feature type="signal peptide" evidence="2">
    <location>
        <begin position="1"/>
        <end position="24"/>
    </location>
</feature>
<dbReference type="Gene3D" id="3.40.33.10">
    <property type="entry name" value="CAP"/>
    <property type="match status" value="1"/>
</dbReference>
<keyword evidence="5" id="KW-1185">Reference proteome</keyword>
<feature type="chain" id="PRO_5011469281" evidence="2">
    <location>
        <begin position="25"/>
        <end position="326"/>
    </location>
</feature>
<feature type="compositionally biased region" description="Low complexity" evidence="1">
    <location>
        <begin position="114"/>
        <end position="140"/>
    </location>
</feature>
<dbReference type="RefSeq" id="WP_242940950.1">
    <property type="nucleotide sequence ID" value="NZ_FOJI01000002.1"/>
</dbReference>
<gene>
    <name evidence="4" type="ORF">SAMN05421659_102180</name>
</gene>
<dbReference type="InterPro" id="IPR014044">
    <property type="entry name" value="CAP_dom"/>
</dbReference>
<dbReference type="PANTHER" id="PTHR31157:SF1">
    <property type="entry name" value="SCP DOMAIN-CONTAINING PROTEIN"/>
    <property type="match status" value="1"/>
</dbReference>
<dbReference type="Proteomes" id="UP000199701">
    <property type="component" value="Unassembled WGS sequence"/>
</dbReference>
<dbReference type="PANTHER" id="PTHR31157">
    <property type="entry name" value="SCP DOMAIN-CONTAINING PROTEIN"/>
    <property type="match status" value="1"/>
</dbReference>
<evidence type="ECO:0000259" key="3">
    <source>
        <dbReference type="Pfam" id="PF00188"/>
    </source>
</evidence>
<dbReference type="NCBIfam" id="TIGR02909">
    <property type="entry name" value="spore_YkwD"/>
    <property type="match status" value="1"/>
</dbReference>
<feature type="compositionally biased region" description="Low complexity" evidence="1">
    <location>
        <begin position="172"/>
        <end position="198"/>
    </location>
</feature>
<keyword evidence="2" id="KW-0732">Signal</keyword>
<dbReference type="InterPro" id="IPR014258">
    <property type="entry name" value="CAP_domain_YkwD-like"/>
</dbReference>
<name>A0A1I0MVC7_9FIRM</name>
<dbReference type="AlphaFoldDB" id="A0A1I0MVC7"/>
<dbReference type="EMBL" id="FOJI01000002">
    <property type="protein sequence ID" value="SEV92733.1"/>
    <property type="molecule type" value="Genomic_DNA"/>
</dbReference>
<evidence type="ECO:0000313" key="5">
    <source>
        <dbReference type="Proteomes" id="UP000199701"/>
    </source>
</evidence>
<feature type="region of interest" description="Disordered" evidence="1">
    <location>
        <begin position="114"/>
        <end position="198"/>
    </location>
</feature>
<dbReference type="CDD" id="cd05379">
    <property type="entry name" value="CAP_bacterial"/>
    <property type="match status" value="1"/>
</dbReference>
<dbReference type="SUPFAM" id="SSF55797">
    <property type="entry name" value="PR-1-like"/>
    <property type="match status" value="1"/>
</dbReference>
<proteinExistence type="predicted"/>
<sequence>MKKMISILTLCLVTGLSMTSPVAASTNQPSTQTSENVNIVQSGLSNLYLCLNQNALLYNGVYLNASCLKLQPKCNSTLVNSNISQQISGYNAFCQNRAQQASTANTDATTATKASQSTLATQSAQTTPSTQATASPTTGTKAAASPQSTTCPQSSKQTVTYSTTQSTNCPKTTQSSTQTTTSAATPVNGTSNTTSSSSFSEFQKKVIALVNNERANAGLNALSENNELNNVATLKSEDMVKLNYFSHTSPTYGSPFEMLTQFNIKYTAAGENIAYGQPTPEEVMNGWMNSPGHRANILNKNFTQIGVGIAQKANGQYVWTQEFTRP</sequence>
<reference evidence="4 5" key="1">
    <citation type="submission" date="2016-10" db="EMBL/GenBank/DDBJ databases">
        <authorList>
            <person name="de Groot N.N."/>
        </authorList>
    </citation>
    <scope>NUCLEOTIDE SEQUENCE [LARGE SCALE GENOMIC DNA]</scope>
    <source>
        <strain evidence="4 5">DSM 9179</strain>
    </source>
</reference>
<feature type="compositionally biased region" description="Polar residues" evidence="1">
    <location>
        <begin position="145"/>
        <end position="171"/>
    </location>
</feature>
<organism evidence="4 5">
    <name type="scientific">[Clostridium] fimetarium</name>
    <dbReference type="NCBI Taxonomy" id="99656"/>
    <lineage>
        <taxon>Bacteria</taxon>
        <taxon>Bacillati</taxon>
        <taxon>Bacillota</taxon>
        <taxon>Clostridia</taxon>
        <taxon>Lachnospirales</taxon>
        <taxon>Lachnospiraceae</taxon>
    </lineage>
</organism>